<dbReference type="EMBL" id="KN822041">
    <property type="protein sequence ID" value="KIM62559.1"/>
    <property type="molecule type" value="Genomic_DNA"/>
</dbReference>
<organism evidence="9 10">
    <name type="scientific">Scleroderma citrinum Foug A</name>
    <dbReference type="NCBI Taxonomy" id="1036808"/>
    <lineage>
        <taxon>Eukaryota</taxon>
        <taxon>Fungi</taxon>
        <taxon>Dikarya</taxon>
        <taxon>Basidiomycota</taxon>
        <taxon>Agaricomycotina</taxon>
        <taxon>Agaricomycetes</taxon>
        <taxon>Agaricomycetidae</taxon>
        <taxon>Boletales</taxon>
        <taxon>Sclerodermatineae</taxon>
        <taxon>Sclerodermataceae</taxon>
        <taxon>Scleroderma</taxon>
    </lineage>
</organism>
<keyword evidence="6 7" id="KW-0472">Membrane</keyword>
<dbReference type="PANTHER" id="PTHR43731">
    <property type="entry name" value="RHOMBOID PROTEASE"/>
    <property type="match status" value="1"/>
</dbReference>
<dbReference type="GO" id="GO:0016020">
    <property type="term" value="C:membrane"/>
    <property type="evidence" value="ECO:0007669"/>
    <property type="project" value="UniProtKB-SubCell"/>
</dbReference>
<reference evidence="9 10" key="1">
    <citation type="submission" date="2014-04" db="EMBL/GenBank/DDBJ databases">
        <authorList>
            <consortium name="DOE Joint Genome Institute"/>
            <person name="Kuo A."/>
            <person name="Kohler A."/>
            <person name="Nagy L.G."/>
            <person name="Floudas D."/>
            <person name="Copeland A."/>
            <person name="Barry K.W."/>
            <person name="Cichocki N."/>
            <person name="Veneault-Fourrey C."/>
            <person name="LaButti K."/>
            <person name="Lindquist E.A."/>
            <person name="Lipzen A."/>
            <person name="Lundell T."/>
            <person name="Morin E."/>
            <person name="Murat C."/>
            <person name="Sun H."/>
            <person name="Tunlid A."/>
            <person name="Henrissat B."/>
            <person name="Grigoriev I.V."/>
            <person name="Hibbett D.S."/>
            <person name="Martin F."/>
            <person name="Nordberg H.P."/>
            <person name="Cantor M.N."/>
            <person name="Hua S.X."/>
        </authorList>
    </citation>
    <scope>NUCLEOTIDE SEQUENCE [LARGE SCALE GENOMIC DNA]</scope>
    <source>
        <strain evidence="9 10">Foug A</strain>
    </source>
</reference>
<dbReference type="FunCoup" id="A0A0C3E222">
    <property type="interactions" value="347"/>
</dbReference>
<evidence type="ECO:0000313" key="10">
    <source>
        <dbReference type="Proteomes" id="UP000053989"/>
    </source>
</evidence>
<feature type="transmembrane region" description="Helical" evidence="7">
    <location>
        <begin position="269"/>
        <end position="288"/>
    </location>
</feature>
<dbReference type="STRING" id="1036808.A0A0C3E222"/>
<comment type="similarity">
    <text evidence="2">Belongs to the peptidase S54 family.</text>
</comment>
<feature type="transmembrane region" description="Helical" evidence="7">
    <location>
        <begin position="295"/>
        <end position="314"/>
    </location>
</feature>
<evidence type="ECO:0000256" key="3">
    <source>
        <dbReference type="ARBA" id="ARBA00022692"/>
    </source>
</evidence>
<dbReference type="InterPro" id="IPR035952">
    <property type="entry name" value="Rhomboid-like_sf"/>
</dbReference>
<evidence type="ECO:0000256" key="1">
    <source>
        <dbReference type="ARBA" id="ARBA00004141"/>
    </source>
</evidence>
<gene>
    <name evidence="9" type="ORF">SCLCIDRAFT_1214920</name>
</gene>
<keyword evidence="5 7" id="KW-1133">Transmembrane helix</keyword>
<accession>A0A0C3E222</accession>
<dbReference type="InParanoid" id="A0A0C3E222"/>
<dbReference type="SUPFAM" id="SSF144091">
    <property type="entry name" value="Rhomboid-like"/>
    <property type="match status" value="1"/>
</dbReference>
<feature type="transmembrane region" description="Helical" evidence="7">
    <location>
        <begin position="171"/>
        <end position="194"/>
    </location>
</feature>
<dbReference type="Pfam" id="PF01694">
    <property type="entry name" value="Rhomboid"/>
    <property type="match status" value="1"/>
</dbReference>
<evidence type="ECO:0000256" key="6">
    <source>
        <dbReference type="ARBA" id="ARBA00023136"/>
    </source>
</evidence>
<dbReference type="AlphaFoldDB" id="A0A0C3E222"/>
<reference evidence="10" key="2">
    <citation type="submission" date="2015-01" db="EMBL/GenBank/DDBJ databases">
        <title>Evolutionary Origins and Diversification of the Mycorrhizal Mutualists.</title>
        <authorList>
            <consortium name="DOE Joint Genome Institute"/>
            <consortium name="Mycorrhizal Genomics Consortium"/>
            <person name="Kohler A."/>
            <person name="Kuo A."/>
            <person name="Nagy L.G."/>
            <person name="Floudas D."/>
            <person name="Copeland A."/>
            <person name="Barry K.W."/>
            <person name="Cichocki N."/>
            <person name="Veneault-Fourrey C."/>
            <person name="LaButti K."/>
            <person name="Lindquist E.A."/>
            <person name="Lipzen A."/>
            <person name="Lundell T."/>
            <person name="Morin E."/>
            <person name="Murat C."/>
            <person name="Riley R."/>
            <person name="Ohm R."/>
            <person name="Sun H."/>
            <person name="Tunlid A."/>
            <person name="Henrissat B."/>
            <person name="Grigoriev I.V."/>
            <person name="Hibbett D.S."/>
            <person name="Martin F."/>
        </authorList>
    </citation>
    <scope>NUCLEOTIDE SEQUENCE [LARGE SCALE GENOMIC DNA]</scope>
    <source>
        <strain evidence="10">Foug A</strain>
    </source>
</reference>
<evidence type="ECO:0000313" key="9">
    <source>
        <dbReference type="EMBL" id="KIM62559.1"/>
    </source>
</evidence>
<dbReference type="InterPro" id="IPR050925">
    <property type="entry name" value="Rhomboid_protease_S54"/>
</dbReference>
<dbReference type="GO" id="GO:0004252">
    <property type="term" value="F:serine-type endopeptidase activity"/>
    <property type="evidence" value="ECO:0007669"/>
    <property type="project" value="InterPro"/>
</dbReference>
<sequence length="327" mass="36142">MTEAETTYWKNKLISVSHVFQFSSPTTDEMRKARYMELANFLKEYLNYLKEQTSTWPGTLRNVYVSSYVSVAQEYLDATEGRRVCWYIACVNASIFLAWKSRRLLPFMQKAFTHDPLSGRAYTLLTSIFSHKSFLHLIANNMALCSFGSAATTCFYFQQRNNPDQPPEATSIWHFVAFFLSAGMFSGLVSHAVATKVLFPRLVARASAQAAIRVSPAASAVAGATNATTTATSREILPSLGASGAVYAAVTLSALAFPDAEVRLLFPPFFPIPIIQGVGGLVLLDVVGAIRGWKLFDHYAHLGGAAFGAVYYYYGTPWWNTVKNTIL</sequence>
<keyword evidence="3 7" id="KW-0812">Transmembrane</keyword>
<feature type="transmembrane region" description="Helical" evidence="7">
    <location>
        <begin position="134"/>
        <end position="159"/>
    </location>
</feature>
<name>A0A0C3E222_9AGAM</name>
<comment type="subcellular location">
    <subcellularLocation>
        <location evidence="1">Membrane</location>
        <topology evidence="1">Multi-pass membrane protein</topology>
    </subcellularLocation>
</comment>
<keyword evidence="10" id="KW-1185">Reference proteome</keyword>
<evidence type="ECO:0000256" key="4">
    <source>
        <dbReference type="ARBA" id="ARBA00022801"/>
    </source>
</evidence>
<dbReference type="Proteomes" id="UP000053989">
    <property type="component" value="Unassembled WGS sequence"/>
</dbReference>
<evidence type="ECO:0000259" key="8">
    <source>
        <dbReference type="Pfam" id="PF01694"/>
    </source>
</evidence>
<feature type="domain" description="Peptidase S54 rhomboid" evidence="8">
    <location>
        <begin position="119"/>
        <end position="314"/>
    </location>
</feature>
<evidence type="ECO:0000256" key="5">
    <source>
        <dbReference type="ARBA" id="ARBA00022989"/>
    </source>
</evidence>
<dbReference type="HOGENOM" id="CLU_034022_1_0_1"/>
<evidence type="ECO:0000256" key="7">
    <source>
        <dbReference type="SAM" id="Phobius"/>
    </source>
</evidence>
<dbReference type="PANTHER" id="PTHR43731:SF14">
    <property type="entry name" value="PRESENILIN-ASSOCIATED RHOMBOID-LIKE PROTEIN, MITOCHONDRIAL"/>
    <property type="match status" value="1"/>
</dbReference>
<protein>
    <recommendedName>
        <fullName evidence="8">Peptidase S54 rhomboid domain-containing protein</fullName>
    </recommendedName>
</protein>
<dbReference type="GO" id="GO:0006465">
    <property type="term" value="P:signal peptide processing"/>
    <property type="evidence" value="ECO:0007669"/>
    <property type="project" value="TreeGrafter"/>
</dbReference>
<feature type="transmembrane region" description="Helical" evidence="7">
    <location>
        <begin position="236"/>
        <end position="257"/>
    </location>
</feature>
<dbReference type="Gene3D" id="1.20.1540.10">
    <property type="entry name" value="Rhomboid-like"/>
    <property type="match status" value="1"/>
</dbReference>
<dbReference type="InterPro" id="IPR022764">
    <property type="entry name" value="Peptidase_S54_rhomboid_dom"/>
</dbReference>
<proteinExistence type="inferred from homology"/>
<keyword evidence="4" id="KW-0378">Hydrolase</keyword>
<evidence type="ECO:0000256" key="2">
    <source>
        <dbReference type="ARBA" id="ARBA00009045"/>
    </source>
</evidence>
<dbReference type="OrthoDB" id="10260614at2759"/>